<proteinExistence type="predicted"/>
<accession>A0A290Z139</accession>
<dbReference type="Gene3D" id="3.10.270.10">
    <property type="entry name" value="Urate Oxidase"/>
    <property type="match status" value="1"/>
</dbReference>
<dbReference type="PANTHER" id="PTHR36445:SF1">
    <property type="entry name" value="GTP CYCLOHYDROLASE MPTA"/>
    <property type="match status" value="1"/>
</dbReference>
<name>A0A290Z139_9PSEU</name>
<dbReference type="PANTHER" id="PTHR36445">
    <property type="entry name" value="GTP CYCLOHYDROLASE MPTA"/>
    <property type="match status" value="1"/>
</dbReference>
<evidence type="ECO:0000313" key="3">
    <source>
        <dbReference type="Proteomes" id="UP000218505"/>
    </source>
</evidence>
<reference evidence="2" key="1">
    <citation type="submission" date="2017-09" db="EMBL/GenBank/DDBJ databases">
        <title>Complete Genome Sequence of ansamitocin-producing Bacterium Actinosynnema pretiosum X47.</title>
        <authorList>
            <person name="Cao G."/>
            <person name="Zong G."/>
            <person name="Zhong C."/>
            <person name="Fu J."/>
        </authorList>
    </citation>
    <scope>NUCLEOTIDE SEQUENCE [LARGE SCALE GENOMIC DNA]</scope>
    <source>
        <strain evidence="2">X47</strain>
    </source>
</reference>
<dbReference type="EMBL" id="CP023445">
    <property type="protein sequence ID" value="ATE52683.1"/>
    <property type="molecule type" value="Genomic_DNA"/>
</dbReference>
<gene>
    <name evidence="2" type="ORF">CNX65_04785</name>
</gene>
<dbReference type="RefSeq" id="WP_096491675.1">
    <property type="nucleotide sequence ID" value="NZ_CP023445.1"/>
</dbReference>
<sequence length="266" mass="28901">MHDIQNEHDQRGVEVDEVGIAGLRYPVEFNDGATSQHGIADFSITVRLQAERRGTHMSRMVALVHDRLRTFDPRQLPEILKSGAHELDAPSISVDASLSFTTSAPAPTSGLESISVHDLAISGRWADGLCEVTTSVTTEVTSLCPCSKSISDYGAHNQRSRVTLAVTGSGDDVYPLPAHQAVEILRACGSAPVVPLVKRSDERTLTMQAYDHPVFVEDMAREVALACRERGLTHEVRVRNLESIHSHDAIALVIGRGDALDARPAR</sequence>
<protein>
    <submittedName>
        <fullName evidence="2">GTP cyclohydrolase</fullName>
    </submittedName>
</protein>
<keyword evidence="1" id="KW-0378">Hydrolase</keyword>
<evidence type="ECO:0000313" key="2">
    <source>
        <dbReference type="EMBL" id="ATE52683.1"/>
    </source>
</evidence>
<evidence type="ECO:0000256" key="1">
    <source>
        <dbReference type="ARBA" id="ARBA00022801"/>
    </source>
</evidence>
<dbReference type="AlphaFoldDB" id="A0A290Z139"/>
<keyword evidence="3" id="KW-1185">Reference proteome</keyword>
<organism evidence="2 3">
    <name type="scientific">Actinosynnema pretiosum</name>
    <dbReference type="NCBI Taxonomy" id="42197"/>
    <lineage>
        <taxon>Bacteria</taxon>
        <taxon>Bacillati</taxon>
        <taxon>Actinomycetota</taxon>
        <taxon>Actinomycetes</taxon>
        <taxon>Pseudonocardiales</taxon>
        <taxon>Pseudonocardiaceae</taxon>
        <taxon>Actinosynnema</taxon>
    </lineage>
</organism>
<dbReference type="Pfam" id="PF02649">
    <property type="entry name" value="GCHY-1"/>
    <property type="match status" value="1"/>
</dbReference>
<dbReference type="InterPro" id="IPR003801">
    <property type="entry name" value="GTP_cyclohydrolase_FolE2/MptA"/>
</dbReference>
<dbReference type="KEGG" id="apre:CNX65_04785"/>
<dbReference type="GO" id="GO:0003934">
    <property type="term" value="F:GTP cyclohydrolase I activity"/>
    <property type="evidence" value="ECO:0007669"/>
    <property type="project" value="InterPro"/>
</dbReference>
<dbReference type="Proteomes" id="UP000218505">
    <property type="component" value="Chromosome"/>
</dbReference>